<evidence type="ECO:0000313" key="1">
    <source>
        <dbReference type="EMBL" id="KAF2771989.1"/>
    </source>
</evidence>
<reference evidence="1" key="1">
    <citation type="journal article" date="2020" name="Stud. Mycol.">
        <title>101 Dothideomycetes genomes: a test case for predicting lifestyles and emergence of pathogens.</title>
        <authorList>
            <person name="Haridas S."/>
            <person name="Albert R."/>
            <person name="Binder M."/>
            <person name="Bloem J."/>
            <person name="Labutti K."/>
            <person name="Salamov A."/>
            <person name="Andreopoulos B."/>
            <person name="Baker S."/>
            <person name="Barry K."/>
            <person name="Bills G."/>
            <person name="Bluhm B."/>
            <person name="Cannon C."/>
            <person name="Castanera R."/>
            <person name="Culley D."/>
            <person name="Daum C."/>
            <person name="Ezra D."/>
            <person name="Gonzalez J."/>
            <person name="Henrissat B."/>
            <person name="Kuo A."/>
            <person name="Liang C."/>
            <person name="Lipzen A."/>
            <person name="Lutzoni F."/>
            <person name="Magnuson J."/>
            <person name="Mondo S."/>
            <person name="Nolan M."/>
            <person name="Ohm R."/>
            <person name="Pangilinan J."/>
            <person name="Park H.-J."/>
            <person name="Ramirez L."/>
            <person name="Alfaro M."/>
            <person name="Sun H."/>
            <person name="Tritt A."/>
            <person name="Yoshinaga Y."/>
            <person name="Zwiers L.-H."/>
            <person name="Turgeon B."/>
            <person name="Goodwin S."/>
            <person name="Spatafora J."/>
            <person name="Crous P."/>
            <person name="Grigoriev I."/>
        </authorList>
    </citation>
    <scope>NUCLEOTIDE SEQUENCE</scope>
    <source>
        <strain evidence="1">CBS 116005</strain>
    </source>
</reference>
<proteinExistence type="predicted"/>
<dbReference type="AlphaFoldDB" id="A0A6G1LHE4"/>
<dbReference type="OrthoDB" id="6781668at2759"/>
<dbReference type="EMBL" id="ML995817">
    <property type="protein sequence ID" value="KAF2771989.1"/>
    <property type="molecule type" value="Genomic_DNA"/>
</dbReference>
<dbReference type="Proteomes" id="UP000799436">
    <property type="component" value="Unassembled WGS sequence"/>
</dbReference>
<protein>
    <recommendedName>
        <fullName evidence="3">Ankyrin</fullName>
    </recommendedName>
</protein>
<evidence type="ECO:0008006" key="3">
    <source>
        <dbReference type="Google" id="ProtNLM"/>
    </source>
</evidence>
<accession>A0A6G1LHE4</accession>
<gene>
    <name evidence="1" type="ORF">EJ03DRAFT_12496</name>
</gene>
<keyword evidence="2" id="KW-1185">Reference proteome</keyword>
<name>A0A6G1LHE4_9PEZI</name>
<sequence length="78" mass="8617">MALRGSSCLMPSQMTSMNFRSRSGEFRQASSVLQHQDIALLQDDVGMTSLHWVALKRNPDAVTALFASESSLTDTRNN</sequence>
<evidence type="ECO:0000313" key="2">
    <source>
        <dbReference type="Proteomes" id="UP000799436"/>
    </source>
</evidence>
<organism evidence="1 2">
    <name type="scientific">Teratosphaeria nubilosa</name>
    <dbReference type="NCBI Taxonomy" id="161662"/>
    <lineage>
        <taxon>Eukaryota</taxon>
        <taxon>Fungi</taxon>
        <taxon>Dikarya</taxon>
        <taxon>Ascomycota</taxon>
        <taxon>Pezizomycotina</taxon>
        <taxon>Dothideomycetes</taxon>
        <taxon>Dothideomycetidae</taxon>
        <taxon>Mycosphaerellales</taxon>
        <taxon>Teratosphaeriaceae</taxon>
        <taxon>Teratosphaeria</taxon>
    </lineage>
</organism>